<organism evidence="2 3">
    <name type="scientific">Puccinia sorghi</name>
    <dbReference type="NCBI Taxonomy" id="27349"/>
    <lineage>
        <taxon>Eukaryota</taxon>
        <taxon>Fungi</taxon>
        <taxon>Dikarya</taxon>
        <taxon>Basidiomycota</taxon>
        <taxon>Pucciniomycotina</taxon>
        <taxon>Pucciniomycetes</taxon>
        <taxon>Pucciniales</taxon>
        <taxon>Pucciniaceae</taxon>
        <taxon>Puccinia</taxon>
    </lineage>
</organism>
<gene>
    <name evidence="2" type="ORF">VP01_9002g1</name>
</gene>
<accession>A0A0L6U9X2</accession>
<sequence length="150" mass="17099">MQVTLRTLGNQYQEEVTQMVESGLMDPQIAQKIEETHKADRKKQSQPTSTEASPSKRFTMLLQQGIAQSLQRLQRKLNTMNLSRHTNDLESQKVDIETVLSCMIDIHQTPKGHNVGYHKMKKLLQKFGFLVHNMTVALINKTLDPVGVDN</sequence>
<evidence type="ECO:0000313" key="3">
    <source>
        <dbReference type="Proteomes" id="UP000037035"/>
    </source>
</evidence>
<dbReference type="STRING" id="27349.A0A0L6U9X2"/>
<dbReference type="PANTHER" id="PTHR46177:SF1">
    <property type="entry name" value="INTEGRASE CATALYTIC DOMAIN-CONTAINING PROTEIN"/>
    <property type="match status" value="1"/>
</dbReference>
<comment type="caution">
    <text evidence="2">The sequence shown here is derived from an EMBL/GenBank/DDBJ whole genome shotgun (WGS) entry which is preliminary data.</text>
</comment>
<feature type="region of interest" description="Disordered" evidence="1">
    <location>
        <begin position="36"/>
        <end position="57"/>
    </location>
</feature>
<dbReference type="PANTHER" id="PTHR46177">
    <property type="entry name" value="INTEGRASE CATALYTIC DOMAIN-CONTAINING PROTEIN"/>
    <property type="match status" value="1"/>
</dbReference>
<dbReference type="AlphaFoldDB" id="A0A0L6U9X2"/>
<dbReference type="Proteomes" id="UP000037035">
    <property type="component" value="Unassembled WGS sequence"/>
</dbReference>
<feature type="non-terminal residue" evidence="2">
    <location>
        <position position="150"/>
    </location>
</feature>
<evidence type="ECO:0000313" key="2">
    <source>
        <dbReference type="EMBL" id="KNZ44580.1"/>
    </source>
</evidence>
<reference evidence="2 3" key="1">
    <citation type="submission" date="2015-08" db="EMBL/GenBank/DDBJ databases">
        <title>Next Generation Sequencing and Analysis of the Genome of Puccinia sorghi L Schw, the Causal Agent of Maize Common Rust.</title>
        <authorList>
            <person name="Rochi L."/>
            <person name="Burguener G."/>
            <person name="Darino M."/>
            <person name="Turjanski A."/>
            <person name="Kreff E."/>
            <person name="Dieguez M.J."/>
            <person name="Sacco F."/>
        </authorList>
    </citation>
    <scope>NUCLEOTIDE SEQUENCE [LARGE SCALE GENOMIC DNA]</scope>
    <source>
        <strain evidence="2 3">RO10H11247</strain>
    </source>
</reference>
<keyword evidence="3" id="KW-1185">Reference proteome</keyword>
<dbReference type="VEuPathDB" id="FungiDB:VP01_9002g1"/>
<proteinExistence type="predicted"/>
<name>A0A0L6U9X2_9BASI</name>
<dbReference type="EMBL" id="LAVV01014608">
    <property type="protein sequence ID" value="KNZ44580.1"/>
    <property type="molecule type" value="Genomic_DNA"/>
</dbReference>
<evidence type="ECO:0000256" key="1">
    <source>
        <dbReference type="SAM" id="MobiDB-lite"/>
    </source>
</evidence>
<protein>
    <submittedName>
        <fullName evidence="2">Uncharacterized protein</fullName>
    </submittedName>
</protein>